<gene>
    <name evidence="2" type="ORF">LAZ67_1002732</name>
</gene>
<sequence length="97" mass="10325">MSAGDVSSSFLSPLNDIRVSSLGGAIVATCDVAIVTTVGTDLLQTLQGLTELGLQGTGGHLVVFTVLYILLPVQKLIRNFVLARIGHNRDQLLNLFF</sequence>
<accession>A0ABY6JWM8</accession>
<keyword evidence="3" id="KW-1185">Reference proteome</keyword>
<keyword evidence="1" id="KW-1133">Transmembrane helix</keyword>
<dbReference type="Proteomes" id="UP001235939">
    <property type="component" value="Chromosome 01"/>
</dbReference>
<proteinExistence type="predicted"/>
<reference evidence="2 3" key="1">
    <citation type="submission" date="2022-01" db="EMBL/GenBank/DDBJ databases">
        <title>A chromosomal length assembly of Cordylochernes scorpioides.</title>
        <authorList>
            <person name="Zeh D."/>
            <person name="Zeh J."/>
        </authorList>
    </citation>
    <scope>NUCLEOTIDE SEQUENCE [LARGE SCALE GENOMIC DNA]</scope>
    <source>
        <strain evidence="2">IN4F17</strain>
        <tissue evidence="2">Whole Body</tissue>
    </source>
</reference>
<evidence type="ECO:0000313" key="3">
    <source>
        <dbReference type="Proteomes" id="UP001235939"/>
    </source>
</evidence>
<keyword evidence="1" id="KW-0812">Transmembrane</keyword>
<evidence type="ECO:0000313" key="2">
    <source>
        <dbReference type="EMBL" id="UYV60903.1"/>
    </source>
</evidence>
<protein>
    <submittedName>
        <fullName evidence="2">Uncharacterized protein</fullName>
    </submittedName>
</protein>
<feature type="transmembrane region" description="Helical" evidence="1">
    <location>
        <begin position="52"/>
        <end position="71"/>
    </location>
</feature>
<name>A0ABY6JWM8_9ARAC</name>
<dbReference type="EMBL" id="CP092863">
    <property type="protein sequence ID" value="UYV60903.1"/>
    <property type="molecule type" value="Genomic_DNA"/>
</dbReference>
<evidence type="ECO:0000256" key="1">
    <source>
        <dbReference type="SAM" id="Phobius"/>
    </source>
</evidence>
<organism evidence="2 3">
    <name type="scientific">Cordylochernes scorpioides</name>
    <dbReference type="NCBI Taxonomy" id="51811"/>
    <lineage>
        <taxon>Eukaryota</taxon>
        <taxon>Metazoa</taxon>
        <taxon>Ecdysozoa</taxon>
        <taxon>Arthropoda</taxon>
        <taxon>Chelicerata</taxon>
        <taxon>Arachnida</taxon>
        <taxon>Pseudoscorpiones</taxon>
        <taxon>Cheliferoidea</taxon>
        <taxon>Chernetidae</taxon>
        <taxon>Cordylochernes</taxon>
    </lineage>
</organism>
<keyword evidence="1" id="KW-0472">Membrane</keyword>